<feature type="domain" description="AMP-dependent synthetase/ligase" evidence="4">
    <location>
        <begin position="34"/>
        <end position="403"/>
    </location>
</feature>
<feature type="region of interest" description="Disordered" evidence="3">
    <location>
        <begin position="346"/>
        <end position="366"/>
    </location>
</feature>
<dbReference type="InterPro" id="IPR025110">
    <property type="entry name" value="AMP-bd_C"/>
</dbReference>
<protein>
    <submittedName>
        <fullName evidence="6">Medium-chain fatty-acid--CoA ligase</fullName>
        <ecNumber evidence="6">6.2.1.-</ecNumber>
    </submittedName>
</protein>
<accession>A0A9E6XVE0</accession>
<dbReference type="GO" id="GO:0006631">
    <property type="term" value="P:fatty acid metabolic process"/>
    <property type="evidence" value="ECO:0007669"/>
    <property type="project" value="TreeGrafter"/>
</dbReference>
<dbReference type="Gene3D" id="3.40.50.12780">
    <property type="entry name" value="N-terminal domain of ligase-like"/>
    <property type="match status" value="1"/>
</dbReference>
<dbReference type="Proteomes" id="UP001162834">
    <property type="component" value="Chromosome"/>
</dbReference>
<dbReference type="InterPro" id="IPR045851">
    <property type="entry name" value="AMP-bd_C_sf"/>
</dbReference>
<evidence type="ECO:0000256" key="3">
    <source>
        <dbReference type="SAM" id="MobiDB-lite"/>
    </source>
</evidence>
<feature type="domain" description="AMP-binding enzyme C-terminal" evidence="5">
    <location>
        <begin position="454"/>
        <end position="530"/>
    </location>
</feature>
<dbReference type="KEGG" id="sbae:DSM104329_01190"/>
<dbReference type="Pfam" id="PF00501">
    <property type="entry name" value="AMP-binding"/>
    <property type="match status" value="1"/>
</dbReference>
<name>A0A9E6XVE0_9ACTN</name>
<evidence type="ECO:0000313" key="6">
    <source>
        <dbReference type="EMBL" id="UGS34808.1"/>
    </source>
</evidence>
<dbReference type="SUPFAM" id="SSF56801">
    <property type="entry name" value="Acetyl-CoA synthetase-like"/>
    <property type="match status" value="1"/>
</dbReference>
<organism evidence="6 7">
    <name type="scientific">Capillimicrobium parvum</name>
    <dbReference type="NCBI Taxonomy" id="2884022"/>
    <lineage>
        <taxon>Bacteria</taxon>
        <taxon>Bacillati</taxon>
        <taxon>Actinomycetota</taxon>
        <taxon>Thermoleophilia</taxon>
        <taxon>Solirubrobacterales</taxon>
        <taxon>Capillimicrobiaceae</taxon>
        <taxon>Capillimicrobium</taxon>
    </lineage>
</organism>
<dbReference type="Gene3D" id="3.30.300.30">
    <property type="match status" value="1"/>
</dbReference>
<dbReference type="InterPro" id="IPR000873">
    <property type="entry name" value="AMP-dep_synth/lig_dom"/>
</dbReference>
<comment type="similarity">
    <text evidence="1">Belongs to the ATP-dependent AMP-binding enzyme family.</text>
</comment>
<dbReference type="EC" id="6.2.1.-" evidence="6"/>
<keyword evidence="7" id="KW-1185">Reference proteome</keyword>
<sequence>MLKPLLARPLPGHVQREHRAGGYTDDALPAFVLARAADRWPAYEAVVDLTSGEPAAVITYADLASEVERLAGFLRAAGVGPNDVVLSQMPNRREALVLSWAAFHLGCVLAPVVDIYREHELTAIVPMVTPEAVIAVAEHRDERCAEALDAVLAACGAQPRARVVVGGEAAGWTPWEQATAGPAGAAPHPGDPDAPVLVLFTSGTTSAPKGVVHSARTLMAESRQLALAYGITWRDRVHDPYPLAHIAGLEYATTISALTGSTVLLSRMTGQRRAAREVVEHGATYAAGPTGMVPLLVEEFRAAGVERAPLHTFVCGGTTVPRVLIEQAEAVGIGAMRVYGLTEQPSVTAPSAGDSARDRYETDGPIAPGAECEAVDPATREPLAPGVEGELRVRGPERMLGYLDEAQTRAQIDEEGWFYTGDLGVVDERGCVTITGRIKDIINRGGEKFSARDIEDVLVAHPAVAEAAVVAAPDERYGEVPAAFIVAAEPGAALTGDELAAFLAERGLARQKTPDQWHLVASLPMTSFGKVKKFELQDRLRDSASAAGTWT</sequence>
<evidence type="ECO:0000259" key="5">
    <source>
        <dbReference type="Pfam" id="PF13193"/>
    </source>
</evidence>
<gene>
    <name evidence="6" type="primary">fadK_1</name>
    <name evidence="6" type="ORF">DSM104329_01190</name>
</gene>
<dbReference type="EMBL" id="CP087164">
    <property type="protein sequence ID" value="UGS34808.1"/>
    <property type="molecule type" value="Genomic_DNA"/>
</dbReference>
<dbReference type="InterPro" id="IPR042099">
    <property type="entry name" value="ANL_N_sf"/>
</dbReference>
<evidence type="ECO:0000256" key="1">
    <source>
        <dbReference type="ARBA" id="ARBA00006432"/>
    </source>
</evidence>
<evidence type="ECO:0000259" key="4">
    <source>
        <dbReference type="Pfam" id="PF00501"/>
    </source>
</evidence>
<evidence type="ECO:0000313" key="7">
    <source>
        <dbReference type="Proteomes" id="UP001162834"/>
    </source>
</evidence>
<dbReference type="RefSeq" id="WP_259314473.1">
    <property type="nucleotide sequence ID" value="NZ_CP087164.1"/>
</dbReference>
<dbReference type="AlphaFoldDB" id="A0A9E6XVE0"/>
<keyword evidence="2 6" id="KW-0436">Ligase</keyword>
<dbReference type="Pfam" id="PF13193">
    <property type="entry name" value="AMP-binding_C"/>
    <property type="match status" value="1"/>
</dbReference>
<reference evidence="6" key="1">
    <citation type="journal article" date="2022" name="Int. J. Syst. Evol. Microbiol.">
        <title>Pseudomonas aegrilactucae sp. nov. and Pseudomonas morbosilactucae sp. nov., pathogens causing bacterial rot of lettuce in Japan.</title>
        <authorList>
            <person name="Sawada H."/>
            <person name="Fujikawa T."/>
            <person name="Satou M."/>
        </authorList>
    </citation>
    <scope>NUCLEOTIDE SEQUENCE</scope>
    <source>
        <strain evidence="6">0166_1</strain>
    </source>
</reference>
<dbReference type="InterPro" id="IPR020845">
    <property type="entry name" value="AMP-binding_CS"/>
</dbReference>
<dbReference type="GO" id="GO:0031956">
    <property type="term" value="F:medium-chain fatty acid-CoA ligase activity"/>
    <property type="evidence" value="ECO:0007669"/>
    <property type="project" value="TreeGrafter"/>
</dbReference>
<dbReference type="PANTHER" id="PTHR43201:SF5">
    <property type="entry name" value="MEDIUM-CHAIN ACYL-COA LIGASE ACSF2, MITOCHONDRIAL"/>
    <property type="match status" value="1"/>
</dbReference>
<dbReference type="PANTHER" id="PTHR43201">
    <property type="entry name" value="ACYL-COA SYNTHETASE"/>
    <property type="match status" value="1"/>
</dbReference>
<proteinExistence type="inferred from homology"/>
<evidence type="ECO:0000256" key="2">
    <source>
        <dbReference type="ARBA" id="ARBA00022598"/>
    </source>
</evidence>
<dbReference type="PROSITE" id="PS00455">
    <property type="entry name" value="AMP_BINDING"/>
    <property type="match status" value="1"/>
</dbReference>